<dbReference type="EMBL" id="JHEG04000001">
    <property type="protein sequence ID" value="KAF3889832.1"/>
    <property type="molecule type" value="Genomic_DNA"/>
</dbReference>
<evidence type="ECO:0000256" key="1">
    <source>
        <dbReference type="SAM" id="Phobius"/>
    </source>
</evidence>
<dbReference type="STRING" id="1479485.DA73_0236605"/>
<evidence type="ECO:0000313" key="4">
    <source>
        <dbReference type="Proteomes" id="UP000029738"/>
    </source>
</evidence>
<dbReference type="EMBL" id="JHEG02000059">
    <property type="protein sequence ID" value="KIE06803.1"/>
    <property type="molecule type" value="Genomic_DNA"/>
</dbReference>
<proteinExistence type="predicted"/>
<dbReference type="RefSeq" id="WP_038073278.1">
    <property type="nucleotide sequence ID" value="NZ_JHEG04000001.1"/>
</dbReference>
<evidence type="ECO:0000313" key="2">
    <source>
        <dbReference type="EMBL" id="KAF3889832.1"/>
    </source>
</evidence>
<keyword evidence="1" id="KW-0812">Transmembrane</keyword>
<keyword evidence="1" id="KW-1133">Transmembrane helix</keyword>
<organism evidence="3">
    <name type="scientific">Tolypothrix bouteillei VB521301</name>
    <dbReference type="NCBI Taxonomy" id="1479485"/>
    <lineage>
        <taxon>Bacteria</taxon>
        <taxon>Bacillati</taxon>
        <taxon>Cyanobacteriota</taxon>
        <taxon>Cyanophyceae</taxon>
        <taxon>Nostocales</taxon>
        <taxon>Tolypothrichaceae</taxon>
        <taxon>Tolypothrix</taxon>
    </lineage>
</organism>
<evidence type="ECO:0000313" key="3">
    <source>
        <dbReference type="EMBL" id="KIE06803.1"/>
    </source>
</evidence>
<name>A0A0C1QSF7_9CYAN</name>
<gene>
    <name evidence="3" type="ORF">DA73_0236605</name>
    <name evidence="2" type="ORF">DA73_0400033475</name>
</gene>
<accession>A0A0C1QSF7</accession>
<dbReference type="Proteomes" id="UP000029738">
    <property type="component" value="Unassembled WGS sequence"/>
</dbReference>
<sequence>MAHLVYPTVDLFLYDLRDALGHSTAQLEENRQSFFQKLPTNIHFSIQEKDEEIQVELEADFVELLGDKQITPLDLKSPDYEGYYYPVRLSDTYGLLVDCSIADRIALYPISSIKTLRNLIFQSINYQEANLGETWLVSGSLSKTTAPEQSEMIARECYQNLIPNANWQNNLQGKGQILGGCIFELRQENFRKLGSPVTIEDRIEDNHHVIIIIYPDEVTAEKSGELIDDWLRLFCYRSKIIWAYNESRKIKTYLKKDFVEIQDFILFLRKKESEKITLKQLQKNLGRVENLFSQYTIDLNYLDYQSNTIEVNLYNYSQRLKTILENSTAGGIQSDLEFLKKFSQQVQEKYLRQLQKDYHNLSKGLEMLNIAVNFIRVEVEVNRARSAQNFQNTIAIIGVGLTAGSMVASLEKLGEGNTDPLSILLSKYIGNPTPKPWWFDPAIPFLYGIGVAIAAAVLTWVAIYLWGSTSHRQG</sequence>
<protein>
    <submittedName>
        <fullName evidence="3">Uncharacterized protein</fullName>
    </submittedName>
</protein>
<feature type="transmembrane region" description="Helical" evidence="1">
    <location>
        <begin position="445"/>
        <end position="466"/>
    </location>
</feature>
<dbReference type="OrthoDB" id="447521at2"/>
<reference evidence="3" key="1">
    <citation type="journal article" date="2015" name="Genome Announc.">
        <title>Draft Genome Sequence of Tolypothrix boutellei Strain VB521301.</title>
        <authorList>
            <person name="Chandrababunaidu M.M."/>
            <person name="Singh D."/>
            <person name="Sen D."/>
            <person name="Bhan S."/>
            <person name="Das S."/>
            <person name="Gupta A."/>
            <person name="Adhikary S.P."/>
            <person name="Tripathy S."/>
        </authorList>
    </citation>
    <scope>NUCLEOTIDE SEQUENCE</scope>
    <source>
        <strain evidence="3">VB521301</strain>
    </source>
</reference>
<keyword evidence="4" id="KW-1185">Reference proteome</keyword>
<reference evidence="2" key="2">
    <citation type="submission" date="2019-11" db="EMBL/GenBank/DDBJ databases">
        <title>Improved Assembly of Tolypothrix boutellei genome.</title>
        <authorList>
            <person name="Sarangi A.N."/>
            <person name="Mukherjee M."/>
            <person name="Ghosh S."/>
            <person name="Singh D."/>
            <person name="Das A."/>
            <person name="Kant S."/>
            <person name="Prusty A."/>
            <person name="Tripathy S."/>
        </authorList>
    </citation>
    <scope>NUCLEOTIDE SEQUENCE</scope>
    <source>
        <strain evidence="2">VB521301</strain>
    </source>
</reference>
<comment type="caution">
    <text evidence="3">The sequence shown here is derived from an EMBL/GenBank/DDBJ whole genome shotgun (WGS) entry which is preliminary data.</text>
</comment>
<keyword evidence="1" id="KW-0472">Membrane</keyword>
<dbReference type="AlphaFoldDB" id="A0A0C1QSF7"/>